<dbReference type="EMBL" id="MHRP01000009">
    <property type="protein sequence ID" value="OHA27563.1"/>
    <property type="molecule type" value="Genomic_DNA"/>
</dbReference>
<feature type="transmembrane region" description="Helical" evidence="1">
    <location>
        <begin position="135"/>
        <end position="161"/>
    </location>
</feature>
<dbReference type="AlphaFoldDB" id="A0A1G2MUN8"/>
<organism evidence="2 3">
    <name type="scientific">Candidatus Taylorbacteria bacterium RIFCSPHIGHO2_02_FULL_45_35</name>
    <dbReference type="NCBI Taxonomy" id="1802311"/>
    <lineage>
        <taxon>Bacteria</taxon>
        <taxon>Candidatus Tayloriibacteriota</taxon>
    </lineage>
</organism>
<comment type="caution">
    <text evidence="2">The sequence shown here is derived from an EMBL/GenBank/DDBJ whole genome shotgun (WGS) entry which is preliminary data.</text>
</comment>
<proteinExistence type="predicted"/>
<feature type="transmembrane region" description="Helical" evidence="1">
    <location>
        <begin position="168"/>
        <end position="187"/>
    </location>
</feature>
<reference evidence="2 3" key="1">
    <citation type="journal article" date="2016" name="Nat. Commun.">
        <title>Thousands of microbial genomes shed light on interconnected biogeochemical processes in an aquifer system.</title>
        <authorList>
            <person name="Anantharaman K."/>
            <person name="Brown C.T."/>
            <person name="Hug L.A."/>
            <person name="Sharon I."/>
            <person name="Castelle C.J."/>
            <person name="Probst A.J."/>
            <person name="Thomas B.C."/>
            <person name="Singh A."/>
            <person name="Wilkins M.J."/>
            <person name="Karaoz U."/>
            <person name="Brodie E.L."/>
            <person name="Williams K.H."/>
            <person name="Hubbard S.S."/>
            <person name="Banfield J.F."/>
        </authorList>
    </citation>
    <scope>NUCLEOTIDE SEQUENCE [LARGE SCALE GENOMIC DNA]</scope>
</reference>
<feature type="transmembrane region" description="Helical" evidence="1">
    <location>
        <begin position="84"/>
        <end position="103"/>
    </location>
</feature>
<keyword evidence="1" id="KW-0472">Membrane</keyword>
<protein>
    <submittedName>
        <fullName evidence="2">Uncharacterized protein</fullName>
    </submittedName>
</protein>
<evidence type="ECO:0000313" key="3">
    <source>
        <dbReference type="Proteomes" id="UP000177943"/>
    </source>
</evidence>
<evidence type="ECO:0000313" key="2">
    <source>
        <dbReference type="EMBL" id="OHA27563.1"/>
    </source>
</evidence>
<feature type="transmembrane region" description="Helical" evidence="1">
    <location>
        <begin position="12"/>
        <end position="37"/>
    </location>
</feature>
<evidence type="ECO:0000256" key="1">
    <source>
        <dbReference type="SAM" id="Phobius"/>
    </source>
</evidence>
<keyword evidence="1" id="KW-0812">Transmembrane</keyword>
<gene>
    <name evidence="2" type="ORF">A3D56_02845</name>
</gene>
<name>A0A1G2MUN8_9BACT</name>
<feature type="transmembrane region" description="Helical" evidence="1">
    <location>
        <begin position="49"/>
        <end position="72"/>
    </location>
</feature>
<sequence>MSRNKKTKRKSGFLFSDLSIILVSILVAVILVKAHVITRLLDGIENLEWLGSFVAGLFFTSVFTTAPAIVALGEIARANSLWTTALFGAAGAVIGDMFIFSFMRDRFSEHLMELLKHEGMGKRFRAVFRLRSFKWLTFLLAGLIIASPLPDEIGISLLGFSKMKLSRFLVLSFVFNTIGILLIGFAARAL</sequence>
<dbReference type="Proteomes" id="UP000177943">
    <property type="component" value="Unassembled WGS sequence"/>
</dbReference>
<keyword evidence="1" id="KW-1133">Transmembrane helix</keyword>
<accession>A0A1G2MUN8</accession>